<proteinExistence type="predicted"/>
<feature type="transmembrane region" description="Helical" evidence="1">
    <location>
        <begin position="47"/>
        <end position="67"/>
    </location>
</feature>
<dbReference type="RefSeq" id="WP_182299873.1">
    <property type="nucleotide sequence ID" value="NZ_CP041969.1"/>
</dbReference>
<dbReference type="InterPro" id="IPR018750">
    <property type="entry name" value="DUF2306_membrane"/>
</dbReference>
<sequence>MSRWYDNRRSWLVVVVLTLGAAIFAAAPYFLLDPSYSRVKIVADHPFHFPLLLIHIFFSFVALLMGWTQFLPSLRIRNPKAHRVIGRIYLGCVAIGAVTGIIVGFYTTSYIRQIAFLTLSVLWLITGWRGFQSARQRRFEEHRVWMARNYAITLVASTARLVTPICILIFRAGGRNTGGGGVDFVLEHVLEVNIWLGLVINMVVAEWLIVRPSKEK</sequence>
<evidence type="ECO:0000256" key="1">
    <source>
        <dbReference type="SAM" id="Phobius"/>
    </source>
</evidence>
<feature type="transmembrane region" description="Helical" evidence="1">
    <location>
        <begin position="151"/>
        <end position="172"/>
    </location>
</feature>
<feature type="transmembrane region" description="Helical" evidence="1">
    <location>
        <begin position="88"/>
        <end position="107"/>
    </location>
</feature>
<feature type="transmembrane region" description="Helical" evidence="1">
    <location>
        <begin position="12"/>
        <end position="32"/>
    </location>
</feature>
<feature type="transmembrane region" description="Helical" evidence="1">
    <location>
        <begin position="192"/>
        <end position="210"/>
    </location>
</feature>
<keyword evidence="1" id="KW-0812">Transmembrane</keyword>
<dbReference type="EMBL" id="CP041969">
    <property type="protein sequence ID" value="QMV43636.1"/>
    <property type="molecule type" value="Genomic_DNA"/>
</dbReference>
<keyword evidence="1" id="KW-1133">Transmembrane helix</keyword>
<dbReference type="Proteomes" id="UP000515679">
    <property type="component" value="Chromosome"/>
</dbReference>
<name>A0A7G5C352_9BACL</name>
<evidence type="ECO:0000313" key="3">
    <source>
        <dbReference type="Proteomes" id="UP000515679"/>
    </source>
</evidence>
<dbReference type="Pfam" id="PF10067">
    <property type="entry name" value="DUF2306"/>
    <property type="match status" value="1"/>
</dbReference>
<keyword evidence="3" id="KW-1185">Reference proteome</keyword>
<evidence type="ECO:0000313" key="2">
    <source>
        <dbReference type="EMBL" id="QMV43636.1"/>
    </source>
</evidence>
<keyword evidence="1" id="KW-0472">Membrane</keyword>
<gene>
    <name evidence="2" type="ORF">FPL14_22485</name>
</gene>
<organism evidence="2 3">
    <name type="scientific">Cohnella cholangitidis</name>
    <dbReference type="NCBI Taxonomy" id="2598458"/>
    <lineage>
        <taxon>Bacteria</taxon>
        <taxon>Bacillati</taxon>
        <taxon>Bacillota</taxon>
        <taxon>Bacilli</taxon>
        <taxon>Bacillales</taxon>
        <taxon>Paenibacillaceae</taxon>
        <taxon>Cohnella</taxon>
    </lineage>
</organism>
<protein>
    <submittedName>
        <fullName evidence="2">DUF2306 domain-containing protein</fullName>
    </submittedName>
</protein>
<reference evidence="2 3" key="1">
    <citation type="submission" date="2019-07" db="EMBL/GenBank/DDBJ databases">
        <authorList>
            <person name="Kim J.K."/>
            <person name="Cheong H.-M."/>
            <person name="Choi Y."/>
            <person name="Hwang K.J."/>
            <person name="Lee S."/>
            <person name="Choi C."/>
        </authorList>
    </citation>
    <scope>NUCLEOTIDE SEQUENCE [LARGE SCALE GENOMIC DNA]</scope>
    <source>
        <strain evidence="2 3">KS 22</strain>
    </source>
</reference>
<dbReference type="AlphaFoldDB" id="A0A7G5C352"/>
<feature type="transmembrane region" description="Helical" evidence="1">
    <location>
        <begin position="113"/>
        <end position="131"/>
    </location>
</feature>
<accession>A0A7G5C352</accession>
<dbReference type="KEGG" id="cchl:FPL14_22485"/>